<keyword evidence="1" id="KW-0963">Cytoplasm</keyword>
<organism evidence="7 8">
    <name type="scientific">Caldimonas mangrovi</name>
    <dbReference type="NCBI Taxonomy" id="2944811"/>
    <lineage>
        <taxon>Bacteria</taxon>
        <taxon>Pseudomonadati</taxon>
        <taxon>Pseudomonadota</taxon>
        <taxon>Betaproteobacteria</taxon>
        <taxon>Burkholderiales</taxon>
        <taxon>Sphaerotilaceae</taxon>
        <taxon>Caldimonas</taxon>
    </lineage>
</organism>
<keyword evidence="3 7" id="KW-0489">Methyltransferase</keyword>
<keyword evidence="5" id="KW-0949">S-adenosyl-L-methionine</keyword>
<protein>
    <submittedName>
        <fullName evidence="7">SAM-dependent methyltransferase</fullName>
    </submittedName>
</protein>
<dbReference type="Proteomes" id="UP001165541">
    <property type="component" value="Unassembled WGS sequence"/>
</dbReference>
<evidence type="ECO:0000313" key="8">
    <source>
        <dbReference type="Proteomes" id="UP001165541"/>
    </source>
</evidence>
<dbReference type="RefSeq" id="WP_251779290.1">
    <property type="nucleotide sequence ID" value="NZ_JAMKFE010000008.1"/>
</dbReference>
<keyword evidence="8" id="KW-1185">Reference proteome</keyword>
<evidence type="ECO:0000256" key="3">
    <source>
        <dbReference type="ARBA" id="ARBA00022603"/>
    </source>
</evidence>
<dbReference type="InterPro" id="IPR014776">
    <property type="entry name" value="4pyrrole_Mease_sub2"/>
</dbReference>
<dbReference type="Pfam" id="PF00590">
    <property type="entry name" value="TP_methylase"/>
    <property type="match status" value="1"/>
</dbReference>
<dbReference type="GO" id="GO:0008168">
    <property type="term" value="F:methyltransferase activity"/>
    <property type="evidence" value="ECO:0007669"/>
    <property type="project" value="UniProtKB-KW"/>
</dbReference>
<dbReference type="InterPro" id="IPR014777">
    <property type="entry name" value="4pyrrole_Mease_sub1"/>
</dbReference>
<dbReference type="SUPFAM" id="SSF53790">
    <property type="entry name" value="Tetrapyrrole methylase"/>
    <property type="match status" value="1"/>
</dbReference>
<dbReference type="EMBL" id="JAMKFE010000008">
    <property type="protein sequence ID" value="MCM5680846.1"/>
    <property type="molecule type" value="Genomic_DNA"/>
</dbReference>
<reference evidence="7" key="1">
    <citation type="submission" date="2022-05" db="EMBL/GenBank/DDBJ databases">
        <title>Schlegelella sp. nov., isolated from mangrove soil.</title>
        <authorList>
            <person name="Liu Y."/>
            <person name="Ge X."/>
            <person name="Liu W."/>
        </authorList>
    </citation>
    <scope>NUCLEOTIDE SEQUENCE</scope>
    <source>
        <strain evidence="7">S2-27</strain>
    </source>
</reference>
<proteinExistence type="predicted"/>
<evidence type="ECO:0000256" key="4">
    <source>
        <dbReference type="ARBA" id="ARBA00022679"/>
    </source>
</evidence>
<dbReference type="PANTHER" id="PTHR46111:SF2">
    <property type="entry name" value="SAM-DEPENDENT METHYLTRANSFERASE"/>
    <property type="match status" value="1"/>
</dbReference>
<dbReference type="InterPro" id="IPR000878">
    <property type="entry name" value="4pyrrol_Mease"/>
</dbReference>
<keyword evidence="2" id="KW-0698">rRNA processing</keyword>
<evidence type="ECO:0000313" key="7">
    <source>
        <dbReference type="EMBL" id="MCM5680846.1"/>
    </source>
</evidence>
<keyword evidence="4" id="KW-0808">Transferase</keyword>
<feature type="domain" description="Tetrapyrrole methylase" evidence="6">
    <location>
        <begin position="99"/>
        <end position="225"/>
    </location>
</feature>
<name>A0ABT0YQ43_9BURK</name>
<dbReference type="GO" id="GO:0032259">
    <property type="term" value="P:methylation"/>
    <property type="evidence" value="ECO:0007669"/>
    <property type="project" value="UniProtKB-KW"/>
</dbReference>
<dbReference type="InterPro" id="IPR008189">
    <property type="entry name" value="rRNA_ssu_MeTfrase_I"/>
</dbReference>
<sequence>MSATGKLYLMPTPLDFGTLAADAAPPDLQQVLPLDVLQVAARLPVWIAENAKTARAFLKRVHGVVPLQQPLQALLIQELPRPAKGGHKPVAAVPLDPLLAAAQKGQDTGLVSEAGMPAVADPGAQVVRRAHELGIEVVPLVGPSSLLLALAASGMNGQSFAFVGYLPVEEAARGARIRELEACARRSGQTQMMIETPYRNTALMQALLTHLQPATRLSVACGLTLAGGWNRSLSVQDWKRGSRALPSDVPAVFAIHGG</sequence>
<evidence type="ECO:0000259" key="6">
    <source>
        <dbReference type="Pfam" id="PF00590"/>
    </source>
</evidence>
<dbReference type="PANTHER" id="PTHR46111">
    <property type="entry name" value="RIBOSOMAL RNA SMALL SUBUNIT METHYLTRANSFERASE I"/>
    <property type="match status" value="1"/>
</dbReference>
<gene>
    <name evidence="7" type="ORF">M8A51_15075</name>
</gene>
<dbReference type="CDD" id="cd11649">
    <property type="entry name" value="RsmI_like"/>
    <property type="match status" value="1"/>
</dbReference>
<evidence type="ECO:0000256" key="1">
    <source>
        <dbReference type="ARBA" id="ARBA00022490"/>
    </source>
</evidence>
<dbReference type="Gene3D" id="3.30.950.10">
    <property type="entry name" value="Methyltransferase, Cobalt-precorrin-4 Transmethylase, Domain 2"/>
    <property type="match status" value="1"/>
</dbReference>
<accession>A0ABT0YQ43</accession>
<evidence type="ECO:0000256" key="2">
    <source>
        <dbReference type="ARBA" id="ARBA00022552"/>
    </source>
</evidence>
<dbReference type="Gene3D" id="3.40.1010.10">
    <property type="entry name" value="Cobalt-precorrin-4 Transmethylase, Domain 1"/>
    <property type="match status" value="1"/>
</dbReference>
<comment type="caution">
    <text evidence="7">The sequence shown here is derived from an EMBL/GenBank/DDBJ whole genome shotgun (WGS) entry which is preliminary data.</text>
</comment>
<evidence type="ECO:0000256" key="5">
    <source>
        <dbReference type="ARBA" id="ARBA00022691"/>
    </source>
</evidence>
<dbReference type="InterPro" id="IPR035996">
    <property type="entry name" value="4pyrrol_Methylase_sf"/>
</dbReference>